<dbReference type="SUPFAM" id="SSF51905">
    <property type="entry name" value="FAD/NAD(P)-binding domain"/>
    <property type="match status" value="1"/>
</dbReference>
<dbReference type="Gene3D" id="3.50.50.60">
    <property type="entry name" value="FAD/NAD(P)-binding domain"/>
    <property type="match status" value="1"/>
</dbReference>
<dbReference type="EMBL" id="CAEZVN010000008">
    <property type="protein sequence ID" value="CAB4625595.1"/>
    <property type="molecule type" value="Genomic_DNA"/>
</dbReference>
<dbReference type="InterPro" id="IPR000447">
    <property type="entry name" value="G3P_DH_FAD-dep"/>
</dbReference>
<reference evidence="8" key="1">
    <citation type="submission" date="2020-05" db="EMBL/GenBank/DDBJ databases">
        <authorList>
            <person name="Chiriac C."/>
            <person name="Salcher M."/>
            <person name="Ghai R."/>
            <person name="Kavagutti S V."/>
        </authorList>
    </citation>
    <scope>NUCLEOTIDE SEQUENCE</scope>
</reference>
<keyword evidence="4" id="KW-0274">FAD</keyword>
<evidence type="ECO:0000259" key="7">
    <source>
        <dbReference type="Pfam" id="PF16901"/>
    </source>
</evidence>
<evidence type="ECO:0000256" key="4">
    <source>
        <dbReference type="ARBA" id="ARBA00022827"/>
    </source>
</evidence>
<organism evidence="8">
    <name type="scientific">freshwater metagenome</name>
    <dbReference type="NCBI Taxonomy" id="449393"/>
    <lineage>
        <taxon>unclassified sequences</taxon>
        <taxon>metagenomes</taxon>
        <taxon>ecological metagenomes</taxon>
    </lineage>
</organism>
<comment type="cofactor">
    <cofactor evidence="1">
        <name>FAD</name>
        <dbReference type="ChEBI" id="CHEBI:57692"/>
    </cofactor>
</comment>
<dbReference type="InterPro" id="IPR038299">
    <property type="entry name" value="DAO_C_sf"/>
</dbReference>
<comment type="similarity">
    <text evidence="2">Belongs to the FAD-dependent glycerol-3-phosphate dehydrogenase family.</text>
</comment>
<evidence type="ECO:0000256" key="3">
    <source>
        <dbReference type="ARBA" id="ARBA00022630"/>
    </source>
</evidence>
<keyword evidence="3" id="KW-0285">Flavoprotein</keyword>
<name>A0A6J6IM92_9ZZZZ</name>
<keyword evidence="5" id="KW-0560">Oxidoreductase</keyword>
<dbReference type="Gene3D" id="1.10.8.870">
    <property type="entry name" value="Alpha-glycerophosphate oxidase, cap domain"/>
    <property type="match status" value="1"/>
</dbReference>
<dbReference type="AlphaFoldDB" id="A0A6J6IM92"/>
<feature type="domain" description="FAD dependent oxidoreductase" evidence="6">
    <location>
        <begin position="17"/>
        <end position="340"/>
    </location>
</feature>
<dbReference type="PANTHER" id="PTHR11985:SF15">
    <property type="entry name" value="GLYCEROL-3-PHOSPHATE DEHYDROGENASE, MITOCHONDRIAL"/>
    <property type="match status" value="1"/>
</dbReference>
<proteinExistence type="inferred from homology"/>
<dbReference type="PANTHER" id="PTHR11985">
    <property type="entry name" value="GLYCEROL-3-PHOSPHATE DEHYDROGENASE"/>
    <property type="match status" value="1"/>
</dbReference>
<accession>A0A6J6IM92</accession>
<dbReference type="Pfam" id="PF16901">
    <property type="entry name" value="DAO_C"/>
    <property type="match status" value="1"/>
</dbReference>
<evidence type="ECO:0000256" key="2">
    <source>
        <dbReference type="ARBA" id="ARBA00007330"/>
    </source>
</evidence>
<dbReference type="InterPro" id="IPR006076">
    <property type="entry name" value="FAD-dep_OxRdtase"/>
</dbReference>
<evidence type="ECO:0000259" key="6">
    <source>
        <dbReference type="Pfam" id="PF01266"/>
    </source>
</evidence>
<protein>
    <submittedName>
        <fullName evidence="8">Unannotated protein</fullName>
    </submittedName>
</protein>
<dbReference type="InterPro" id="IPR036188">
    <property type="entry name" value="FAD/NAD-bd_sf"/>
</dbReference>
<feature type="domain" description="Alpha-glycerophosphate oxidase C-terminal" evidence="7">
    <location>
        <begin position="419"/>
        <end position="500"/>
    </location>
</feature>
<gene>
    <name evidence="8" type="ORF">UFOPK2001_00187</name>
</gene>
<evidence type="ECO:0000256" key="5">
    <source>
        <dbReference type="ARBA" id="ARBA00023002"/>
    </source>
</evidence>
<evidence type="ECO:0000256" key="1">
    <source>
        <dbReference type="ARBA" id="ARBA00001974"/>
    </source>
</evidence>
<dbReference type="InterPro" id="IPR031656">
    <property type="entry name" value="DAO_C"/>
</dbReference>
<dbReference type="GO" id="GO:0046168">
    <property type="term" value="P:glycerol-3-phosphate catabolic process"/>
    <property type="evidence" value="ECO:0007669"/>
    <property type="project" value="TreeGrafter"/>
</dbReference>
<dbReference type="GO" id="GO:0004368">
    <property type="term" value="F:glycerol-3-phosphate dehydrogenase (quinone) activity"/>
    <property type="evidence" value="ECO:0007669"/>
    <property type="project" value="InterPro"/>
</dbReference>
<evidence type="ECO:0000313" key="8">
    <source>
        <dbReference type="EMBL" id="CAB4625595.1"/>
    </source>
</evidence>
<sequence>MTRNGLQSSGLADLPFDAVIIGAGINGAVSAAALSSRGLKVLIIDQGDFASMTSQQSSNLVWGGIKYLQSYEFWLVFKLCLARARLMKEYPNRIRKIGFLAALGPDAPFGPLLARFGTLAYWAIGLFTTPAPRTFSLRAALNLEPRFAPDALRGAVRYFDGMLPDNDSRFVWDFVRKAKSFGAQVHNYVRLDSAARVDGIWTLRVTDQISGAEHTVKSRSVINAAGPLVAEVLKSAKSQSKTGLVFSKGIHLVVQKLTEDDRVLAFWDEQKRLFYVIPMGDRSVVGTTDTRVTDPFEKVTDEDREFVLRQINRSMNLETPLTKESIISERCGVRSLVIDQGQSGESDDWHKLSRKHVIEVDAQQNILSIFGGKLTDCLNVGDEVVAHFKKMGFQVGKSKKWFGEGVGLMPPTFLQQVQSLCLSTESADRVAAGLWRRHGMQAQHIIDSTSHLLEEVFEGTGITYPEVSHIIHTEMVIKAEDVLRRRLPLAMLRSEGDIASNDKLQEILRVENLT</sequence>
<dbReference type="Pfam" id="PF01266">
    <property type="entry name" value="DAO"/>
    <property type="match status" value="1"/>
</dbReference>
<dbReference type="Gene3D" id="3.30.9.10">
    <property type="entry name" value="D-Amino Acid Oxidase, subunit A, domain 2"/>
    <property type="match status" value="1"/>
</dbReference>